<dbReference type="PANTHER" id="PTHR11576">
    <property type="entry name" value="ZONA PELLUCIDA SPERM-BINDING PROTEIN 3"/>
    <property type="match status" value="1"/>
</dbReference>
<keyword evidence="10 14" id="KW-1133">Transmembrane helix</keyword>
<keyword evidence="17" id="KW-1185">Reference proteome</keyword>
<feature type="domain" description="ZP" evidence="15">
    <location>
        <begin position="70"/>
        <end position="331"/>
    </location>
</feature>
<protein>
    <recommendedName>
        <fullName evidence="3 14">Zona pellucida sperm-binding protein 3</fullName>
    </recommendedName>
</protein>
<evidence type="ECO:0000256" key="1">
    <source>
        <dbReference type="ARBA" id="ARBA00004498"/>
    </source>
</evidence>
<dbReference type="AlphaFoldDB" id="A0A8T2IFH1"/>
<sequence length="445" mass="49967">MEDQYKLGVVVLVLLTCGTVPTNCRHIHHWQWQPWRHDSESGQGSSRGVSSVMFQVKDLLPIQTYPIHVQCEEGKMVVTVQRDLFRNGKLVKPSDLTLGPQHCSPSSQTQDTVIFQNGLQDCGNHLQMTSDWLIYSTNLTHNPTPSLNTLIVRTNAANVPIQCYYPRHSNVSTKPVKPTWTPFSSTVFVEKKLSFSLKLMSDDWNSPKTSNTFQLGDMFNIEASIDTRNHVPMTIFVDRCVATVSADVNSSPRYEILALYGCLLDSKLEDSSSVFWSPRPSPDKLRFKVDAFRFVENDSSLIYITCTLRATAVDQNPDAMNKACSYNKRSNTWSSLNGPNNICDCCGTGDCGILKSRAIDPESRRLQRSVEADSGPRAEQVAIGPLFIIDSRNLEVPAENEDTSRLIELWLLVATCGLCFVLTSVCITRTIRGLNKKSYIFTHWN</sequence>
<evidence type="ECO:0000256" key="4">
    <source>
        <dbReference type="ARBA" id="ARBA00022475"/>
    </source>
</evidence>
<keyword evidence="11 14" id="KW-0472">Membrane</keyword>
<dbReference type="GO" id="GO:0032190">
    <property type="term" value="F:acrosin binding"/>
    <property type="evidence" value="ECO:0007669"/>
    <property type="project" value="TreeGrafter"/>
</dbReference>
<evidence type="ECO:0000256" key="3">
    <source>
        <dbReference type="ARBA" id="ARBA00017980"/>
    </source>
</evidence>
<name>A0A8T2IFH1_9PIPI</name>
<evidence type="ECO:0000259" key="15">
    <source>
        <dbReference type="PROSITE" id="PS51034"/>
    </source>
</evidence>
<evidence type="ECO:0000256" key="6">
    <source>
        <dbReference type="ARBA" id="ARBA00022530"/>
    </source>
</evidence>
<evidence type="ECO:0000256" key="12">
    <source>
        <dbReference type="ARBA" id="ARBA00023157"/>
    </source>
</evidence>
<reference evidence="16" key="1">
    <citation type="thesis" date="2020" institute="ProQuest LLC" country="789 East Eisenhower Parkway, Ann Arbor, MI, USA">
        <title>Comparative Genomics and Chromosome Evolution.</title>
        <authorList>
            <person name="Mudd A.B."/>
        </authorList>
    </citation>
    <scope>NUCLEOTIDE SEQUENCE</scope>
    <source>
        <strain evidence="16">Female2</strain>
        <tissue evidence="16">Blood</tissue>
    </source>
</reference>
<dbReference type="GO" id="GO:2000344">
    <property type="term" value="P:positive regulation of acrosome reaction"/>
    <property type="evidence" value="ECO:0007669"/>
    <property type="project" value="UniProtKB-UniRule"/>
</dbReference>
<dbReference type="Pfam" id="PF00100">
    <property type="entry name" value="Zona_pellucida"/>
    <property type="match status" value="1"/>
</dbReference>
<accession>A0A8T2IFH1</accession>
<dbReference type="SMART" id="SM00241">
    <property type="entry name" value="ZP"/>
    <property type="match status" value="1"/>
</dbReference>
<dbReference type="Proteomes" id="UP000812440">
    <property type="component" value="Unassembled WGS sequence"/>
</dbReference>
<feature type="transmembrane region" description="Helical" evidence="14">
    <location>
        <begin position="409"/>
        <end position="428"/>
    </location>
</feature>
<evidence type="ECO:0000256" key="13">
    <source>
        <dbReference type="ARBA" id="ARBA00023180"/>
    </source>
</evidence>
<dbReference type="InterPro" id="IPR042235">
    <property type="entry name" value="ZP-C_dom"/>
</dbReference>
<dbReference type="Gene3D" id="2.60.40.3210">
    <property type="entry name" value="Zona pellucida, ZP-N domain"/>
    <property type="match status" value="1"/>
</dbReference>
<evidence type="ECO:0000256" key="11">
    <source>
        <dbReference type="ARBA" id="ARBA00023136"/>
    </source>
</evidence>
<dbReference type="GO" id="GO:0035805">
    <property type="term" value="C:egg coat"/>
    <property type="evidence" value="ECO:0007669"/>
    <property type="project" value="UniProtKB-SubCell"/>
</dbReference>
<dbReference type="GO" id="GO:0007339">
    <property type="term" value="P:binding of sperm to zona pellucida"/>
    <property type="evidence" value="ECO:0007669"/>
    <property type="project" value="UniProtKB-UniRule"/>
</dbReference>
<keyword evidence="4 14" id="KW-1003">Cell membrane</keyword>
<dbReference type="PANTHER" id="PTHR11576:SF2">
    <property type="entry name" value="ZONA PELLUCIDA SPERM-BINDING PROTEIN 3"/>
    <property type="match status" value="1"/>
</dbReference>
<dbReference type="GO" id="GO:0035803">
    <property type="term" value="P:egg coat formation"/>
    <property type="evidence" value="ECO:0007669"/>
    <property type="project" value="UniProtKB-UniRule"/>
</dbReference>
<comment type="caution">
    <text evidence="16">The sequence shown here is derived from an EMBL/GenBank/DDBJ whole genome shotgun (WGS) entry which is preliminary data.</text>
</comment>
<dbReference type="FunFam" id="2.60.40.4100:FF:000002">
    <property type="entry name" value="Zona pellucida sperm-binding protein 3"/>
    <property type="match status" value="1"/>
</dbReference>
<comment type="domain">
    <text evidence="14">The ZP domain is involved in the polymerization of the ZP proteins to form the zona pellucida.</text>
</comment>
<keyword evidence="5 14" id="KW-0964">Secreted</keyword>
<keyword evidence="8 14" id="KW-0812">Transmembrane</keyword>
<comment type="similarity">
    <text evidence="2 14">Belongs to the ZP domain family. ZPC subfamily.</text>
</comment>
<evidence type="ECO:0000256" key="14">
    <source>
        <dbReference type="RuleBase" id="RU367066"/>
    </source>
</evidence>
<proteinExistence type="inferred from homology"/>
<evidence type="ECO:0000256" key="5">
    <source>
        <dbReference type="ARBA" id="ARBA00022525"/>
    </source>
</evidence>
<dbReference type="InterPro" id="IPR055356">
    <property type="entry name" value="ZP-N"/>
</dbReference>
<comment type="subcellular location">
    <subcellularLocation>
        <location evidence="1">Secreted</location>
        <location evidence="1">Extracellular space</location>
        <location evidence="1">Extracellular matrix</location>
    </subcellularLocation>
    <subcellularLocation>
        <location evidence="14">Zona pellucida</location>
    </subcellularLocation>
    <subcellularLocation>
        <location evidence="14">Cell membrane</location>
        <topology evidence="14">Single-pass type I membrane protein</topology>
    </subcellularLocation>
</comment>
<evidence type="ECO:0000256" key="2">
    <source>
        <dbReference type="ARBA" id="ARBA00006735"/>
    </source>
</evidence>
<dbReference type="InterPro" id="IPR055355">
    <property type="entry name" value="ZP-C"/>
</dbReference>
<evidence type="ECO:0000256" key="10">
    <source>
        <dbReference type="ARBA" id="ARBA00022989"/>
    </source>
</evidence>
<dbReference type="EMBL" id="JAACNH010000093">
    <property type="protein sequence ID" value="KAG8431705.1"/>
    <property type="molecule type" value="Genomic_DNA"/>
</dbReference>
<dbReference type="Gene3D" id="2.60.40.4100">
    <property type="entry name" value="Zona pellucida, ZP-C domain"/>
    <property type="match status" value="1"/>
</dbReference>
<gene>
    <name evidence="16" type="ORF">GDO86_020391</name>
</gene>
<dbReference type="InterPro" id="IPR001507">
    <property type="entry name" value="ZP_dom"/>
</dbReference>
<dbReference type="GO" id="GO:0035804">
    <property type="term" value="F:structural constituent of egg coat"/>
    <property type="evidence" value="ECO:0007669"/>
    <property type="project" value="UniProtKB-UniRule"/>
</dbReference>
<keyword evidence="13" id="KW-0325">Glycoprotein</keyword>
<evidence type="ECO:0000313" key="16">
    <source>
        <dbReference type="EMBL" id="KAG8431705.1"/>
    </source>
</evidence>
<dbReference type="PRINTS" id="PR00023">
    <property type="entry name" value="ZPELLUCIDA"/>
</dbReference>
<comment type="PTM">
    <text evidence="14">Proteolytically cleaved before the transmembrane segment to yield the secreted ectodomain incorporated in the zona pellucida.</text>
</comment>
<dbReference type="Pfam" id="PF23344">
    <property type="entry name" value="ZP-N"/>
    <property type="match status" value="1"/>
</dbReference>
<keyword evidence="9 14" id="KW-0732">Signal</keyword>
<evidence type="ECO:0000313" key="17">
    <source>
        <dbReference type="Proteomes" id="UP000812440"/>
    </source>
</evidence>
<dbReference type="GO" id="GO:0005886">
    <property type="term" value="C:plasma membrane"/>
    <property type="evidence" value="ECO:0007669"/>
    <property type="project" value="UniProtKB-SubCell"/>
</dbReference>
<evidence type="ECO:0000256" key="9">
    <source>
        <dbReference type="ARBA" id="ARBA00022729"/>
    </source>
</evidence>
<dbReference type="InterPro" id="IPR048290">
    <property type="entry name" value="ZP_chr"/>
</dbReference>
<keyword evidence="6 14" id="KW-0272">Extracellular matrix</keyword>
<evidence type="ECO:0000256" key="7">
    <source>
        <dbReference type="ARBA" id="ARBA00022685"/>
    </source>
</evidence>
<keyword evidence="12 14" id="KW-1015">Disulfide bond</keyword>
<evidence type="ECO:0000256" key="8">
    <source>
        <dbReference type="ARBA" id="ARBA00022692"/>
    </source>
</evidence>
<keyword evidence="7 14" id="KW-0165">Cleavage on pair of basic residues</keyword>
<dbReference type="OrthoDB" id="8880842at2759"/>
<dbReference type="FunFam" id="2.60.40.3210:FF:000001">
    <property type="entry name" value="Zona pellucida sperm-binding protein 3"/>
    <property type="match status" value="1"/>
</dbReference>
<organism evidence="16 17">
    <name type="scientific">Hymenochirus boettgeri</name>
    <name type="common">Congo dwarf clawed frog</name>
    <dbReference type="NCBI Taxonomy" id="247094"/>
    <lineage>
        <taxon>Eukaryota</taxon>
        <taxon>Metazoa</taxon>
        <taxon>Chordata</taxon>
        <taxon>Craniata</taxon>
        <taxon>Vertebrata</taxon>
        <taxon>Euteleostomi</taxon>
        <taxon>Amphibia</taxon>
        <taxon>Batrachia</taxon>
        <taxon>Anura</taxon>
        <taxon>Pipoidea</taxon>
        <taxon>Pipidae</taxon>
        <taxon>Pipinae</taxon>
        <taxon>Hymenochirus</taxon>
    </lineage>
</organism>
<comment type="function">
    <text evidence="14">Component of the zona pellucida, an extracellular matrix surrounding oocytes which mediates sperm binding, induction of the acrosome reaction and prevents post-fertilization polyspermy. The zona pellucida is composed of 3 to 4 glycoproteins, ZP1, ZP2, ZP3, and ZP4. ZP3 is essential for sperm binding and zona matrix formation.</text>
</comment>
<dbReference type="PROSITE" id="PS51034">
    <property type="entry name" value="ZP_2"/>
    <property type="match status" value="1"/>
</dbReference>